<dbReference type="GO" id="GO:0005840">
    <property type="term" value="C:ribosome"/>
    <property type="evidence" value="ECO:0007669"/>
    <property type="project" value="UniProtKB-KW"/>
</dbReference>
<dbReference type="EMBL" id="BLBS01000026">
    <property type="protein sequence ID" value="GET88364.1"/>
    <property type="molecule type" value="Genomic_DNA"/>
</dbReference>
<protein>
    <submittedName>
        <fullName evidence="3">40S ribosomal protein S23, putative</fullName>
    </submittedName>
</protein>
<organism evidence="3 4">
    <name type="scientific">Leishmania tarentolae</name>
    <name type="common">Sauroleishmania tarentolae</name>
    <dbReference type="NCBI Taxonomy" id="5689"/>
    <lineage>
        <taxon>Eukaryota</taxon>
        <taxon>Discoba</taxon>
        <taxon>Euglenozoa</taxon>
        <taxon>Kinetoplastea</taxon>
        <taxon>Metakinetoplastina</taxon>
        <taxon>Trypanosomatida</taxon>
        <taxon>Trypanosomatidae</taxon>
        <taxon>Leishmaniinae</taxon>
        <taxon>Leishmania</taxon>
        <taxon>lizard Leishmania</taxon>
    </lineage>
</organism>
<accession>A0A640KH26</accession>
<evidence type="ECO:0000313" key="4">
    <source>
        <dbReference type="Proteomes" id="UP000419144"/>
    </source>
</evidence>
<dbReference type="VEuPathDB" id="TriTrypDB:LtaPh_2112301"/>
<comment type="caution">
    <text evidence="3">The sequence shown here is derived from an EMBL/GenBank/DDBJ whole genome shotgun (WGS) entry which is preliminary data.</text>
</comment>
<evidence type="ECO:0000313" key="2">
    <source>
        <dbReference type="EMBL" id="GET88361.1"/>
    </source>
</evidence>
<sequence length="82" mass="8844">MIFLSFLISCTRTHLRMAELGCLAPTPIFSSTIPLACETHRRGSPSWPRRCARASSPCPPSGCGGAGAQAYELRSDRWSSSS</sequence>
<feature type="chain" id="PRO_5044624424" evidence="1">
    <location>
        <begin position="19"/>
        <end position="82"/>
    </location>
</feature>
<keyword evidence="4" id="KW-1185">Reference proteome</keyword>
<dbReference type="EMBL" id="BLBS01000026">
    <property type="protein sequence ID" value="GET88361.1"/>
    <property type="molecule type" value="Genomic_DNA"/>
</dbReference>
<keyword evidence="3" id="KW-0687">Ribonucleoprotein</keyword>
<dbReference type="Proteomes" id="UP000419144">
    <property type="component" value="Unassembled WGS sequence"/>
</dbReference>
<feature type="signal peptide" evidence="1">
    <location>
        <begin position="1"/>
        <end position="18"/>
    </location>
</feature>
<gene>
    <name evidence="2" type="ORF">LtaPh_2112301</name>
    <name evidence="3" type="ORF">LtaPh_2112441</name>
</gene>
<evidence type="ECO:0000256" key="1">
    <source>
        <dbReference type="SAM" id="SignalP"/>
    </source>
</evidence>
<name>A0A640KH26_LEITA</name>
<dbReference type="AlphaFoldDB" id="A0A640KH26"/>
<dbReference type="OrthoDB" id="9591445at2759"/>
<keyword evidence="1" id="KW-0732">Signal</keyword>
<reference evidence="3 4" key="1">
    <citation type="submission" date="2019-11" db="EMBL/GenBank/DDBJ databases">
        <title>Leishmania tarentolae CDS.</title>
        <authorList>
            <person name="Goto Y."/>
            <person name="Yamagishi J."/>
        </authorList>
    </citation>
    <scope>NUCLEOTIDE SEQUENCE [LARGE SCALE GENOMIC DNA]</scope>
    <source>
        <strain evidence="3 4">Parrot Tar II</strain>
    </source>
</reference>
<proteinExistence type="predicted"/>
<evidence type="ECO:0000313" key="3">
    <source>
        <dbReference type="EMBL" id="GET88364.1"/>
    </source>
</evidence>
<keyword evidence="3" id="KW-0689">Ribosomal protein</keyword>
<dbReference type="VEuPathDB" id="TriTrypDB:LtaPh_2112441"/>